<dbReference type="EMBL" id="JAHDYR010000067">
    <property type="protein sequence ID" value="KAG9390017.1"/>
    <property type="molecule type" value="Genomic_DNA"/>
</dbReference>
<comment type="caution">
    <text evidence="1">The sequence shown here is derived from an EMBL/GenBank/DDBJ whole genome shotgun (WGS) entry which is preliminary data.</text>
</comment>
<protein>
    <submittedName>
        <fullName evidence="1">Uncharacterized protein</fullName>
    </submittedName>
</protein>
<dbReference type="AlphaFoldDB" id="A0A8J6AZZ4"/>
<accession>A0A8J6AZZ4</accession>
<name>A0A8J6AZZ4_9EUKA</name>
<reference evidence="1" key="1">
    <citation type="submission" date="2021-05" db="EMBL/GenBank/DDBJ databases">
        <title>A free-living protist that lacks canonical eukaryotic 1 DNA replication and segregation systems.</title>
        <authorList>
            <person name="Salas-Leiva D.E."/>
            <person name="Tromer E.C."/>
            <person name="Curtis B.A."/>
            <person name="Jerlstrom-Hultqvist J."/>
            <person name="Kolisko M."/>
            <person name="Yi Z."/>
            <person name="Salas-Leiva J.S."/>
            <person name="Gallot-Lavallee L."/>
            <person name="Kops G.J.P.L."/>
            <person name="Archibald J.M."/>
            <person name="Simpson A.G.B."/>
            <person name="Roger A.J."/>
        </authorList>
    </citation>
    <scope>NUCLEOTIDE SEQUENCE</scope>
    <source>
        <strain evidence="1">BICM</strain>
    </source>
</reference>
<organism evidence="1 2">
    <name type="scientific">Carpediemonas membranifera</name>
    <dbReference type="NCBI Taxonomy" id="201153"/>
    <lineage>
        <taxon>Eukaryota</taxon>
        <taxon>Metamonada</taxon>
        <taxon>Carpediemonas-like organisms</taxon>
        <taxon>Carpediemonas</taxon>
    </lineage>
</organism>
<proteinExistence type="predicted"/>
<evidence type="ECO:0000313" key="1">
    <source>
        <dbReference type="EMBL" id="KAG9390017.1"/>
    </source>
</evidence>
<keyword evidence="2" id="KW-1185">Reference proteome</keyword>
<evidence type="ECO:0000313" key="2">
    <source>
        <dbReference type="Proteomes" id="UP000717585"/>
    </source>
</evidence>
<gene>
    <name evidence="1" type="ORF">J8273_8710</name>
</gene>
<dbReference type="Proteomes" id="UP000717585">
    <property type="component" value="Unassembled WGS sequence"/>
</dbReference>
<sequence length="262" mass="29221">MYEKVAYSLAAMHAMTRYMIAPEEVKNSHRQCVKDAVLEAWLSSSAGFKWATTLIDELNAAYKGSITYNLQSLLFSVFPEEMTDPRATNDILRVHKLLGPIIGQTVFLASICKTDSISITRDHFMSVSSPVPLSLDDRRAAYVAHTFPSVWSTLVEALMIGSIDQAIFADICLAIFEAPDPQFADTKKYAQLTDTCLSYAVESVTDRDTEHNSCKVKWFGYPIPTSAPLSEYKQFTNETHVSKRGRGVDSGFVGKGRRLNQK</sequence>